<proteinExistence type="predicted"/>
<reference evidence="2 3" key="1">
    <citation type="submission" date="2019-08" db="EMBL/GenBank/DDBJ databases">
        <title>Complete genome sequence of Terriglobus albidus strain ORNL.</title>
        <authorList>
            <person name="Podar M."/>
        </authorList>
    </citation>
    <scope>NUCLEOTIDE SEQUENCE [LARGE SCALE GENOMIC DNA]</scope>
    <source>
        <strain evidence="2 3">ORNL</strain>
    </source>
</reference>
<accession>A0A5B9EDH0</accession>
<dbReference type="SMART" id="SM00260">
    <property type="entry name" value="CheW"/>
    <property type="match status" value="1"/>
</dbReference>
<dbReference type="InterPro" id="IPR039315">
    <property type="entry name" value="CheW"/>
</dbReference>
<name>A0A5B9EDH0_9BACT</name>
<evidence type="ECO:0000313" key="3">
    <source>
        <dbReference type="Proteomes" id="UP000321820"/>
    </source>
</evidence>
<organism evidence="2 3">
    <name type="scientific">Terriglobus albidus</name>
    <dbReference type="NCBI Taxonomy" id="1592106"/>
    <lineage>
        <taxon>Bacteria</taxon>
        <taxon>Pseudomonadati</taxon>
        <taxon>Acidobacteriota</taxon>
        <taxon>Terriglobia</taxon>
        <taxon>Terriglobales</taxon>
        <taxon>Acidobacteriaceae</taxon>
        <taxon>Terriglobus</taxon>
    </lineage>
</organism>
<protein>
    <submittedName>
        <fullName evidence="2">Chemotaxis protein CheW</fullName>
    </submittedName>
</protein>
<dbReference type="GO" id="GO:0007165">
    <property type="term" value="P:signal transduction"/>
    <property type="evidence" value="ECO:0007669"/>
    <property type="project" value="InterPro"/>
</dbReference>
<dbReference type="InterPro" id="IPR036061">
    <property type="entry name" value="CheW-like_dom_sf"/>
</dbReference>
<evidence type="ECO:0000259" key="1">
    <source>
        <dbReference type="PROSITE" id="PS50851"/>
    </source>
</evidence>
<dbReference type="Gene3D" id="2.30.30.40">
    <property type="entry name" value="SH3 Domains"/>
    <property type="match status" value="1"/>
</dbReference>
<dbReference type="KEGG" id="talb:FTW19_10775"/>
<sequence length="160" mass="17606">MLFLLLQLGDDRYALKASQIVEVLPLLQLKKLPQSPTGVAGVMDYRNTPVPVLDLSELATQRPAHPKLSTRIIVVNLADGQDEVRLVGLIAENVTETLRRDPGDFVFSGIESSRTPYLGPVVIDTRGMIQWVKPAALLPAPLYDEIFKQSAEAQWQASSS</sequence>
<feature type="domain" description="CheW-like" evidence="1">
    <location>
        <begin position="1"/>
        <end position="143"/>
    </location>
</feature>
<dbReference type="Gene3D" id="2.40.50.180">
    <property type="entry name" value="CheA-289, Domain 4"/>
    <property type="match status" value="1"/>
</dbReference>
<dbReference type="Pfam" id="PF01584">
    <property type="entry name" value="CheW"/>
    <property type="match status" value="1"/>
</dbReference>
<dbReference type="PANTHER" id="PTHR22617:SF43">
    <property type="entry name" value="PROTEIN PILI"/>
    <property type="match status" value="1"/>
</dbReference>
<dbReference type="RefSeq" id="WP_147647631.1">
    <property type="nucleotide sequence ID" value="NZ_CP042806.1"/>
</dbReference>
<keyword evidence="3" id="KW-1185">Reference proteome</keyword>
<dbReference type="SUPFAM" id="SSF50341">
    <property type="entry name" value="CheW-like"/>
    <property type="match status" value="1"/>
</dbReference>
<dbReference type="PANTHER" id="PTHR22617">
    <property type="entry name" value="CHEMOTAXIS SENSOR HISTIDINE KINASE-RELATED"/>
    <property type="match status" value="1"/>
</dbReference>
<dbReference type="GO" id="GO:0005829">
    <property type="term" value="C:cytosol"/>
    <property type="evidence" value="ECO:0007669"/>
    <property type="project" value="TreeGrafter"/>
</dbReference>
<dbReference type="InterPro" id="IPR002545">
    <property type="entry name" value="CheW-lke_dom"/>
</dbReference>
<dbReference type="GO" id="GO:0006935">
    <property type="term" value="P:chemotaxis"/>
    <property type="evidence" value="ECO:0007669"/>
    <property type="project" value="InterPro"/>
</dbReference>
<evidence type="ECO:0000313" key="2">
    <source>
        <dbReference type="EMBL" id="QEE28441.1"/>
    </source>
</evidence>
<dbReference type="EMBL" id="CP042806">
    <property type="protein sequence ID" value="QEE28441.1"/>
    <property type="molecule type" value="Genomic_DNA"/>
</dbReference>
<dbReference type="AlphaFoldDB" id="A0A5B9EDH0"/>
<dbReference type="PROSITE" id="PS50851">
    <property type="entry name" value="CHEW"/>
    <property type="match status" value="1"/>
</dbReference>
<gene>
    <name evidence="2" type="ORF">FTW19_10775</name>
</gene>
<dbReference type="Proteomes" id="UP000321820">
    <property type="component" value="Chromosome"/>
</dbReference>
<dbReference type="OrthoDB" id="3291462at2"/>